<name>A0A2U1JE57_SMIAN</name>
<proteinExistence type="predicted"/>
<evidence type="ECO:0000313" key="2">
    <source>
        <dbReference type="Proteomes" id="UP000245591"/>
    </source>
</evidence>
<protein>
    <recommendedName>
        <fullName evidence="3">ABC-2 type transporter domain-containing protein</fullName>
    </recommendedName>
</protein>
<dbReference type="AlphaFoldDB" id="A0A2U1JE57"/>
<reference evidence="1 2" key="1">
    <citation type="journal article" date="2018" name="MBio">
        <title>Comparative Genomics Reveals the Core Gene Toolbox for the Fungus-Insect Symbiosis.</title>
        <authorList>
            <person name="Wang Y."/>
            <person name="Stata M."/>
            <person name="Wang W."/>
            <person name="Stajich J.E."/>
            <person name="White M.M."/>
            <person name="Moncalvo J.M."/>
        </authorList>
    </citation>
    <scope>NUCLEOTIDE SEQUENCE [LARGE SCALE GENOMIC DNA]</scope>
    <source>
        <strain evidence="1 2">AUS-126-30</strain>
    </source>
</reference>
<organism evidence="1 2">
    <name type="scientific">Smittium angustum</name>
    <dbReference type="NCBI Taxonomy" id="133377"/>
    <lineage>
        <taxon>Eukaryota</taxon>
        <taxon>Fungi</taxon>
        <taxon>Fungi incertae sedis</taxon>
        <taxon>Zoopagomycota</taxon>
        <taxon>Kickxellomycotina</taxon>
        <taxon>Harpellomycetes</taxon>
        <taxon>Harpellales</taxon>
        <taxon>Legeriomycetaceae</taxon>
        <taxon>Smittium</taxon>
    </lineage>
</organism>
<accession>A0A2U1JE57</accession>
<comment type="caution">
    <text evidence="1">The sequence shown here is derived from an EMBL/GenBank/DDBJ whole genome shotgun (WGS) entry which is preliminary data.</text>
</comment>
<feature type="non-terminal residue" evidence="1">
    <location>
        <position position="1"/>
    </location>
</feature>
<keyword evidence="2" id="KW-1185">Reference proteome</keyword>
<evidence type="ECO:0000313" key="1">
    <source>
        <dbReference type="EMBL" id="PWA03294.1"/>
    </source>
</evidence>
<evidence type="ECO:0008006" key="3">
    <source>
        <dbReference type="Google" id="ProtNLM"/>
    </source>
</evidence>
<sequence>MQLILSVYVIFGGALVNPSYVTPLISWVKYLSFNYYTYMAAMQNEMKGLVFKCSTDSGTGCYPTGESVLESYNLTKFSIAQCIGINLGMAVE</sequence>
<dbReference type="Proteomes" id="UP000245591">
    <property type="component" value="Unassembled WGS sequence"/>
</dbReference>
<dbReference type="EMBL" id="MBFU01000023">
    <property type="protein sequence ID" value="PWA03294.1"/>
    <property type="molecule type" value="Genomic_DNA"/>
</dbReference>
<gene>
    <name evidence="1" type="ORF">BB558_000550</name>
</gene>